<dbReference type="PANTHER" id="PTHR13353">
    <property type="entry name" value="TRANSMEMBRANE PROTEIN 19"/>
    <property type="match status" value="1"/>
</dbReference>
<proteinExistence type="inferred from homology"/>
<evidence type="ECO:0000256" key="5">
    <source>
        <dbReference type="ARBA" id="ARBA00023136"/>
    </source>
</evidence>
<dbReference type="Proteomes" id="UP000612233">
    <property type="component" value="Unassembled WGS sequence"/>
</dbReference>
<comment type="subcellular location">
    <subcellularLocation>
        <location evidence="1">Membrane</location>
        <topology evidence="1">Multi-pass membrane protein</topology>
    </subcellularLocation>
</comment>
<dbReference type="GO" id="GO:0016020">
    <property type="term" value="C:membrane"/>
    <property type="evidence" value="ECO:0007669"/>
    <property type="project" value="UniProtKB-SubCell"/>
</dbReference>
<feature type="transmembrane region" description="Helical" evidence="6">
    <location>
        <begin position="190"/>
        <end position="207"/>
    </location>
</feature>
<evidence type="ECO:0000313" key="7">
    <source>
        <dbReference type="EMBL" id="MBD2767504.1"/>
    </source>
</evidence>
<keyword evidence="8" id="KW-1185">Reference proteome</keyword>
<evidence type="ECO:0000256" key="3">
    <source>
        <dbReference type="ARBA" id="ARBA00022692"/>
    </source>
</evidence>
<dbReference type="InterPro" id="IPR002794">
    <property type="entry name" value="DUF92_TMEM19"/>
</dbReference>
<accession>A0A927BCB7</accession>
<keyword evidence="5 6" id="KW-0472">Membrane</keyword>
<dbReference type="RefSeq" id="WP_191004321.1">
    <property type="nucleotide sequence ID" value="NZ_JACXAD010000005.1"/>
</dbReference>
<feature type="transmembrane region" description="Helical" evidence="6">
    <location>
        <begin position="37"/>
        <end position="67"/>
    </location>
</feature>
<evidence type="ECO:0000313" key="8">
    <source>
        <dbReference type="Proteomes" id="UP000612233"/>
    </source>
</evidence>
<evidence type="ECO:0000256" key="2">
    <source>
        <dbReference type="ARBA" id="ARBA00009012"/>
    </source>
</evidence>
<comment type="caution">
    <text evidence="7">The sequence shown here is derived from an EMBL/GenBank/DDBJ whole genome shotgun (WGS) entry which is preliminary data.</text>
</comment>
<dbReference type="EMBL" id="JACXAD010000005">
    <property type="protein sequence ID" value="MBD2767504.1"/>
    <property type="molecule type" value="Genomic_DNA"/>
</dbReference>
<keyword evidence="3 6" id="KW-0812">Transmembrane</keyword>
<keyword evidence="4 6" id="KW-1133">Transmembrane helix</keyword>
<sequence length="239" mass="24397">MSVLLRLGLPVLLLGVGMAYSLRTGKLTPAGVWTGGLLGLLIFLGSGFAGIGFLALFFGLGSAASAWKAADKRRLGLAEANEGRRTAGQVLANAGVAGLLGLLGWQLPAYAPLAQLMLAGSFAAATADTLASELGNVYGRRYYNVLTWRPDTRGDNGVVSVEGTVLGLAGSALVAGAYCVSFGWGPAFGWLLVAGTVGNLVDSVLGATLERRHFVTNNVVNFINTLVGACTAAGLAALL</sequence>
<feature type="transmembrane region" description="Helical" evidence="6">
    <location>
        <begin position="113"/>
        <end position="131"/>
    </location>
</feature>
<evidence type="ECO:0000256" key="1">
    <source>
        <dbReference type="ARBA" id="ARBA00004141"/>
    </source>
</evidence>
<feature type="transmembrane region" description="Helical" evidence="6">
    <location>
        <begin position="88"/>
        <end position="107"/>
    </location>
</feature>
<feature type="transmembrane region" description="Helical" evidence="6">
    <location>
        <begin position="219"/>
        <end position="238"/>
    </location>
</feature>
<reference evidence="7" key="1">
    <citation type="submission" date="2020-09" db="EMBL/GenBank/DDBJ databases">
        <authorList>
            <person name="Kim M.K."/>
        </authorList>
    </citation>
    <scope>NUCLEOTIDE SEQUENCE</scope>
    <source>
        <strain evidence="7">BT664</strain>
    </source>
</reference>
<dbReference type="PANTHER" id="PTHR13353:SF5">
    <property type="entry name" value="TRANSMEMBRANE PROTEIN 19"/>
    <property type="match status" value="1"/>
</dbReference>
<dbReference type="AlphaFoldDB" id="A0A927BCB7"/>
<feature type="transmembrane region" description="Helical" evidence="6">
    <location>
        <begin position="163"/>
        <end position="184"/>
    </location>
</feature>
<protein>
    <submittedName>
        <fullName evidence="7">DUF92 domain-containing protein</fullName>
    </submittedName>
</protein>
<gene>
    <name evidence="7" type="ORF">IC235_06315</name>
</gene>
<comment type="similarity">
    <text evidence="2">Belongs to the TMEM19 family.</text>
</comment>
<evidence type="ECO:0000256" key="6">
    <source>
        <dbReference type="SAM" id="Phobius"/>
    </source>
</evidence>
<organism evidence="7 8">
    <name type="scientific">Hymenobacter montanus</name>
    <dbReference type="NCBI Taxonomy" id="2771359"/>
    <lineage>
        <taxon>Bacteria</taxon>
        <taxon>Pseudomonadati</taxon>
        <taxon>Bacteroidota</taxon>
        <taxon>Cytophagia</taxon>
        <taxon>Cytophagales</taxon>
        <taxon>Hymenobacteraceae</taxon>
        <taxon>Hymenobacter</taxon>
    </lineage>
</organism>
<dbReference type="Pfam" id="PF01940">
    <property type="entry name" value="DUF92"/>
    <property type="match status" value="1"/>
</dbReference>
<evidence type="ECO:0000256" key="4">
    <source>
        <dbReference type="ARBA" id="ARBA00022989"/>
    </source>
</evidence>
<name>A0A927BCB7_9BACT</name>